<dbReference type="InterPro" id="IPR045932">
    <property type="entry name" value="DUF6352"/>
</dbReference>
<proteinExistence type="predicted"/>
<organism evidence="1">
    <name type="scientific">marine metagenome</name>
    <dbReference type="NCBI Taxonomy" id="408172"/>
    <lineage>
        <taxon>unclassified sequences</taxon>
        <taxon>metagenomes</taxon>
        <taxon>ecological metagenomes</taxon>
    </lineage>
</organism>
<accession>A0A382LH90</accession>
<name>A0A382LH90_9ZZZZ</name>
<feature type="non-terminal residue" evidence="1">
    <location>
        <position position="81"/>
    </location>
</feature>
<dbReference type="AlphaFoldDB" id="A0A382LH90"/>
<protein>
    <submittedName>
        <fullName evidence="1">Uncharacterized protein</fullName>
    </submittedName>
</protein>
<gene>
    <name evidence="1" type="ORF">METZ01_LOCUS288913</name>
</gene>
<dbReference type="Pfam" id="PF19879">
    <property type="entry name" value="DUF6352"/>
    <property type="match status" value="1"/>
</dbReference>
<dbReference type="EMBL" id="UINC01087046">
    <property type="protein sequence ID" value="SVC36059.1"/>
    <property type="molecule type" value="Genomic_DNA"/>
</dbReference>
<evidence type="ECO:0000313" key="1">
    <source>
        <dbReference type="EMBL" id="SVC36059.1"/>
    </source>
</evidence>
<reference evidence="1" key="1">
    <citation type="submission" date="2018-05" db="EMBL/GenBank/DDBJ databases">
        <authorList>
            <person name="Lanie J.A."/>
            <person name="Ng W.-L."/>
            <person name="Kazmierczak K.M."/>
            <person name="Andrzejewski T.M."/>
            <person name="Davidsen T.M."/>
            <person name="Wayne K.J."/>
            <person name="Tettelin H."/>
            <person name="Glass J.I."/>
            <person name="Rusch D."/>
            <person name="Podicherti R."/>
            <person name="Tsui H.-C.T."/>
            <person name="Winkler M.E."/>
        </authorList>
    </citation>
    <scope>NUCLEOTIDE SEQUENCE</scope>
</reference>
<sequence length="81" mass="9536">MPEFWLDSGYRLLDRTMEGELEVTDDFLRAYFMRPEIEPVGESCDVERTLHESLMIEPRRDVSPEKIEALADPDAQDNYRV</sequence>